<reference evidence="3 6" key="2">
    <citation type="journal article" date="2014" name="BMC Genomics">
        <title>An improved genome release (version Mt4.0) for the model legume Medicago truncatula.</title>
        <authorList>
            <person name="Tang H."/>
            <person name="Krishnakumar V."/>
            <person name="Bidwell S."/>
            <person name="Rosen B."/>
            <person name="Chan A."/>
            <person name="Zhou S."/>
            <person name="Gentzbittel L."/>
            <person name="Childs K.L."/>
            <person name="Yandell M."/>
            <person name="Gundlach H."/>
            <person name="Mayer K.F."/>
            <person name="Schwartz D.C."/>
            <person name="Town C.D."/>
        </authorList>
    </citation>
    <scope>GENOME REANNOTATION</scope>
    <source>
        <strain evidence="3">A17</strain>
        <strain evidence="5 6">cv. Jemalong A17</strain>
    </source>
</reference>
<dbReference type="InterPro" id="IPR009810">
    <property type="entry name" value="Nodulin_late_dom"/>
</dbReference>
<organism evidence="3 6">
    <name type="scientific">Medicago truncatula</name>
    <name type="common">Barrel medic</name>
    <name type="synonym">Medicago tribuloides</name>
    <dbReference type="NCBI Taxonomy" id="3880"/>
    <lineage>
        <taxon>Eukaryota</taxon>
        <taxon>Viridiplantae</taxon>
        <taxon>Streptophyta</taxon>
        <taxon>Embryophyta</taxon>
        <taxon>Tracheophyta</taxon>
        <taxon>Spermatophyta</taxon>
        <taxon>Magnoliopsida</taxon>
        <taxon>eudicotyledons</taxon>
        <taxon>Gunneridae</taxon>
        <taxon>Pentapetalae</taxon>
        <taxon>rosids</taxon>
        <taxon>fabids</taxon>
        <taxon>Fabales</taxon>
        <taxon>Fabaceae</taxon>
        <taxon>Papilionoideae</taxon>
        <taxon>50 kb inversion clade</taxon>
        <taxon>NPAAA clade</taxon>
        <taxon>Hologalegina</taxon>
        <taxon>IRL clade</taxon>
        <taxon>Trifolieae</taxon>
        <taxon>Medicago</taxon>
    </lineage>
</organism>
<evidence type="ECO:0000313" key="3">
    <source>
        <dbReference type="EMBL" id="KEH33368.1"/>
    </source>
</evidence>
<name>A0A072UWG7_MEDTR</name>
<dbReference type="EMBL" id="CM001219">
    <property type="protein sequence ID" value="KEH33368.1"/>
    <property type="molecule type" value="Genomic_DNA"/>
</dbReference>
<keyword evidence="6" id="KW-1185">Reference proteome</keyword>
<evidence type="ECO:0000259" key="2">
    <source>
        <dbReference type="Pfam" id="PF07127"/>
    </source>
</evidence>
<dbReference type="Pfam" id="PF07127">
    <property type="entry name" value="Nodulin_late"/>
    <property type="match status" value="1"/>
</dbReference>
<dbReference type="Gramene" id="rna14737">
    <property type="protein sequence ID" value="RHN66687.1"/>
    <property type="gene ID" value="gene14737"/>
</dbReference>
<reference evidence="3 6" key="1">
    <citation type="journal article" date="2011" name="Nature">
        <title>The Medicago genome provides insight into the evolution of rhizobial symbioses.</title>
        <authorList>
            <person name="Young N.D."/>
            <person name="Debelle F."/>
            <person name="Oldroyd G.E."/>
            <person name="Geurts R."/>
            <person name="Cannon S.B."/>
            <person name="Udvardi M.K."/>
            <person name="Benedito V.A."/>
            <person name="Mayer K.F."/>
            <person name="Gouzy J."/>
            <person name="Schoof H."/>
            <person name="Van de Peer Y."/>
            <person name="Proost S."/>
            <person name="Cook D.R."/>
            <person name="Meyers B.C."/>
            <person name="Spannagl M."/>
            <person name="Cheung F."/>
            <person name="De Mita S."/>
            <person name="Krishnakumar V."/>
            <person name="Gundlach H."/>
            <person name="Zhou S."/>
            <person name="Mudge J."/>
            <person name="Bharti A.K."/>
            <person name="Murray J.D."/>
            <person name="Naoumkina M.A."/>
            <person name="Rosen B."/>
            <person name="Silverstein K.A."/>
            <person name="Tang H."/>
            <person name="Rombauts S."/>
            <person name="Zhao P.X."/>
            <person name="Zhou P."/>
            <person name="Barbe V."/>
            <person name="Bardou P."/>
            <person name="Bechner M."/>
            <person name="Bellec A."/>
            <person name="Berger A."/>
            <person name="Berges H."/>
            <person name="Bidwell S."/>
            <person name="Bisseling T."/>
            <person name="Choisne N."/>
            <person name="Couloux A."/>
            <person name="Denny R."/>
            <person name="Deshpande S."/>
            <person name="Dai X."/>
            <person name="Doyle J.J."/>
            <person name="Dudez A.M."/>
            <person name="Farmer A.D."/>
            <person name="Fouteau S."/>
            <person name="Franken C."/>
            <person name="Gibelin C."/>
            <person name="Gish J."/>
            <person name="Goldstein S."/>
            <person name="Gonzalez A.J."/>
            <person name="Green P.J."/>
            <person name="Hallab A."/>
            <person name="Hartog M."/>
            <person name="Hua A."/>
            <person name="Humphray S.J."/>
            <person name="Jeong D.H."/>
            <person name="Jing Y."/>
            <person name="Jocker A."/>
            <person name="Kenton S.M."/>
            <person name="Kim D.J."/>
            <person name="Klee K."/>
            <person name="Lai H."/>
            <person name="Lang C."/>
            <person name="Lin S."/>
            <person name="Macmil S.L."/>
            <person name="Magdelenat G."/>
            <person name="Matthews L."/>
            <person name="McCorrison J."/>
            <person name="Monaghan E.L."/>
            <person name="Mun J.H."/>
            <person name="Najar F.Z."/>
            <person name="Nicholson C."/>
            <person name="Noirot C."/>
            <person name="O'Bleness M."/>
            <person name="Paule C.R."/>
            <person name="Poulain J."/>
            <person name="Prion F."/>
            <person name="Qin B."/>
            <person name="Qu C."/>
            <person name="Retzel E.F."/>
            <person name="Riddle C."/>
            <person name="Sallet E."/>
            <person name="Samain S."/>
            <person name="Samson N."/>
            <person name="Sanders I."/>
            <person name="Saurat O."/>
            <person name="Scarpelli C."/>
            <person name="Schiex T."/>
            <person name="Segurens B."/>
            <person name="Severin A.J."/>
            <person name="Sherrier D.J."/>
            <person name="Shi R."/>
            <person name="Sims S."/>
            <person name="Singer S.R."/>
            <person name="Sinharoy S."/>
            <person name="Sterck L."/>
            <person name="Viollet A."/>
            <person name="Wang B.B."/>
            <person name="Wang K."/>
            <person name="Wang M."/>
            <person name="Wang X."/>
            <person name="Warfsmann J."/>
            <person name="Weissenbach J."/>
            <person name="White D.D."/>
            <person name="White J.D."/>
            <person name="Wiley G.B."/>
            <person name="Wincker P."/>
            <person name="Xing Y."/>
            <person name="Yang L."/>
            <person name="Yao Z."/>
            <person name="Ying F."/>
            <person name="Zhai J."/>
            <person name="Zhou L."/>
            <person name="Zuber A."/>
            <person name="Denarie J."/>
            <person name="Dixon R.A."/>
            <person name="May G.D."/>
            <person name="Schwartz D.C."/>
            <person name="Rogers J."/>
            <person name="Quetier F."/>
            <person name="Town C.D."/>
            <person name="Roe B.A."/>
        </authorList>
    </citation>
    <scope>NUCLEOTIDE SEQUENCE [LARGE SCALE GENOMIC DNA]</scope>
    <source>
        <strain evidence="3">A17</strain>
        <strain evidence="5 6">cv. Jemalong A17</strain>
    </source>
</reference>
<evidence type="ECO:0000313" key="6">
    <source>
        <dbReference type="Proteomes" id="UP000002051"/>
    </source>
</evidence>
<keyword evidence="1" id="KW-0732">Signal</keyword>
<feature type="signal peptide" evidence="1">
    <location>
        <begin position="1"/>
        <end position="25"/>
    </location>
</feature>
<dbReference type="GO" id="GO:0046872">
    <property type="term" value="F:metal ion binding"/>
    <property type="evidence" value="ECO:0007669"/>
    <property type="project" value="InterPro"/>
</dbReference>
<feature type="domain" description="Late nodulin" evidence="2">
    <location>
        <begin position="1"/>
        <end position="57"/>
    </location>
</feature>
<evidence type="ECO:0000313" key="5">
    <source>
        <dbReference type="EnsemblPlants" id="KEH33368"/>
    </source>
</evidence>
<proteinExistence type="predicted"/>
<dbReference type="Proteomes" id="UP000265566">
    <property type="component" value="Chromosome 3"/>
</dbReference>
<feature type="chain" id="PRO_5014500021" evidence="1">
    <location>
        <begin position="26"/>
        <end position="68"/>
    </location>
</feature>
<reference evidence="5" key="3">
    <citation type="submission" date="2015-04" db="UniProtKB">
        <authorList>
            <consortium name="EnsemblPlants"/>
        </authorList>
    </citation>
    <scope>IDENTIFICATION</scope>
    <source>
        <strain evidence="5">cv. Jemalong A17</strain>
    </source>
</reference>
<dbReference type="AlphaFoldDB" id="A0A072UWG7"/>
<accession>A0A072UWG7</accession>
<reference evidence="4" key="4">
    <citation type="journal article" date="2018" name="Nat. Plants">
        <title>Whole-genome landscape of Medicago truncatula symbiotic genes.</title>
        <authorList>
            <person name="Pecrix Y."/>
            <person name="Gamas P."/>
            <person name="Carrere S."/>
        </authorList>
    </citation>
    <scope>NUCLEOTIDE SEQUENCE</scope>
    <source>
        <tissue evidence="4">Leaves</tissue>
    </source>
</reference>
<evidence type="ECO:0000256" key="1">
    <source>
        <dbReference type="SAM" id="SignalP"/>
    </source>
</evidence>
<gene>
    <name evidence="3" type="ordered locus">MTR_3g436830</name>
    <name evidence="4" type="ORF">MtrunA17_Chr3g0094101</name>
</gene>
<dbReference type="EMBL" id="PSQE01000003">
    <property type="protein sequence ID" value="RHN66687.1"/>
    <property type="molecule type" value="Genomic_DNA"/>
</dbReference>
<dbReference type="Proteomes" id="UP000002051">
    <property type="component" value="Chromosome 3"/>
</dbReference>
<dbReference type="HOGENOM" id="CLU_181053_0_2_1"/>
<protein>
    <submittedName>
        <fullName evidence="3">Nodule Cysteine-Rich (NCR) secreted peptide</fullName>
    </submittedName>
    <submittedName>
        <fullName evidence="4">Putative Late nodulin</fullName>
    </submittedName>
</protein>
<evidence type="ECO:0000313" key="4">
    <source>
        <dbReference type="EMBL" id="RHN66687.1"/>
    </source>
</evidence>
<sequence>MGKIAKFVCILIIFLSLFLFEITVGGRYTTPWCVRDIDCPKEKCKHPFKPRCLTHSCVCRLWGSQDVI</sequence>
<dbReference type="EnsemblPlants" id="KEH33368">
    <property type="protein sequence ID" value="KEH33368"/>
    <property type="gene ID" value="MTR_3g436830"/>
</dbReference>